<proteinExistence type="predicted"/>
<keyword evidence="6" id="KW-1185">Reference proteome</keyword>
<dbReference type="CDD" id="cd00090">
    <property type="entry name" value="HTH_ARSR"/>
    <property type="match status" value="1"/>
</dbReference>
<dbReference type="InterPro" id="IPR036388">
    <property type="entry name" value="WH-like_DNA-bd_sf"/>
</dbReference>
<dbReference type="Proteomes" id="UP000076577">
    <property type="component" value="Unassembled WGS sequence"/>
</dbReference>
<gene>
    <name evidence="5" type="primary">lrp_1</name>
    <name evidence="5" type="ORF">PsAD2_00589</name>
</gene>
<dbReference type="GO" id="GO:0043565">
    <property type="term" value="F:sequence-specific DNA binding"/>
    <property type="evidence" value="ECO:0007669"/>
    <property type="project" value="InterPro"/>
</dbReference>
<dbReference type="InterPro" id="IPR011008">
    <property type="entry name" value="Dimeric_a/b-barrel"/>
</dbReference>
<reference evidence="5 6" key="1">
    <citation type="journal article" date="2016" name="Front. Microbiol.">
        <title>Comparative Genomic Analysis Reveals a Diverse Repertoire of Genes Involved in Prokaryote-Eukaryote Interactions within the Pseudovibrio Genus.</title>
        <authorList>
            <person name="Romano S."/>
            <person name="Fernandez-Guerra A."/>
            <person name="Reen F.J."/>
            <person name="Glockner F.O."/>
            <person name="Crowley S.P."/>
            <person name="O'Sullivan O."/>
            <person name="Cotter P.D."/>
            <person name="Adams C."/>
            <person name="Dobson A.D."/>
            <person name="O'Gara F."/>
        </authorList>
    </citation>
    <scope>NUCLEOTIDE SEQUENCE [LARGE SCALE GENOMIC DNA]</scope>
    <source>
        <strain evidence="5 6">Ad2</strain>
    </source>
</reference>
<dbReference type="InterPro" id="IPR011991">
    <property type="entry name" value="ArsR-like_HTH"/>
</dbReference>
<dbReference type="EMBL" id="LMCB01000004">
    <property type="protein sequence ID" value="KZL21298.1"/>
    <property type="molecule type" value="Genomic_DNA"/>
</dbReference>
<dbReference type="RefSeq" id="WP_068001925.1">
    <property type="nucleotide sequence ID" value="NZ_FOFM01000005.1"/>
</dbReference>
<sequence>MSENSLLDPSDIRVLRILQKDASQSIADIAKEAGMSQTPCWRRIKKLKETGVIKQTAALVDRDAVGLGFLAYAFVKLTIPSRENMETFDRLIGVWPEVVTCERITGAVDYLIKVVATDIKAYDDFLRLKLLDNALVSDVQSRIVVSTIKETVALPLKEFVG</sequence>
<dbReference type="PRINTS" id="PR00033">
    <property type="entry name" value="HTHASNC"/>
</dbReference>
<dbReference type="SUPFAM" id="SSF46785">
    <property type="entry name" value="Winged helix' DNA-binding domain"/>
    <property type="match status" value="1"/>
</dbReference>
<dbReference type="PROSITE" id="PS50956">
    <property type="entry name" value="HTH_ASNC_2"/>
    <property type="match status" value="1"/>
</dbReference>
<evidence type="ECO:0000313" key="6">
    <source>
        <dbReference type="Proteomes" id="UP000076577"/>
    </source>
</evidence>
<name>A0A166AM49_9HYPH</name>
<dbReference type="PATRIC" id="fig|989403.3.peg.626"/>
<dbReference type="InterPro" id="IPR000485">
    <property type="entry name" value="AsnC-type_HTH_dom"/>
</dbReference>
<dbReference type="Pfam" id="PF13412">
    <property type="entry name" value="HTH_24"/>
    <property type="match status" value="1"/>
</dbReference>
<evidence type="ECO:0000259" key="4">
    <source>
        <dbReference type="PROSITE" id="PS50956"/>
    </source>
</evidence>
<evidence type="ECO:0000256" key="2">
    <source>
        <dbReference type="ARBA" id="ARBA00023125"/>
    </source>
</evidence>
<keyword evidence="1" id="KW-0805">Transcription regulation</keyword>
<evidence type="ECO:0000256" key="1">
    <source>
        <dbReference type="ARBA" id="ARBA00023015"/>
    </source>
</evidence>
<dbReference type="InterPro" id="IPR036390">
    <property type="entry name" value="WH_DNA-bd_sf"/>
</dbReference>
<dbReference type="Gene3D" id="1.10.10.10">
    <property type="entry name" value="Winged helix-like DNA-binding domain superfamily/Winged helix DNA-binding domain"/>
    <property type="match status" value="1"/>
</dbReference>
<dbReference type="PANTHER" id="PTHR30154:SF34">
    <property type="entry name" value="TRANSCRIPTIONAL REGULATOR AZLB"/>
    <property type="match status" value="1"/>
</dbReference>
<dbReference type="GO" id="GO:0005829">
    <property type="term" value="C:cytosol"/>
    <property type="evidence" value="ECO:0007669"/>
    <property type="project" value="TreeGrafter"/>
</dbReference>
<evidence type="ECO:0000256" key="3">
    <source>
        <dbReference type="ARBA" id="ARBA00023163"/>
    </source>
</evidence>
<dbReference type="AlphaFoldDB" id="A0A166AM49"/>
<dbReference type="Pfam" id="PF01037">
    <property type="entry name" value="AsnC_trans_reg"/>
    <property type="match status" value="1"/>
</dbReference>
<dbReference type="PANTHER" id="PTHR30154">
    <property type="entry name" value="LEUCINE-RESPONSIVE REGULATORY PROTEIN"/>
    <property type="match status" value="1"/>
</dbReference>
<dbReference type="STRING" id="989403.SAMN05421798_105212"/>
<dbReference type="SMART" id="SM00344">
    <property type="entry name" value="HTH_ASNC"/>
    <property type="match status" value="1"/>
</dbReference>
<dbReference type="Gene3D" id="3.30.70.920">
    <property type="match status" value="1"/>
</dbReference>
<organism evidence="5 6">
    <name type="scientific">Pseudovibrio axinellae</name>
    <dbReference type="NCBI Taxonomy" id="989403"/>
    <lineage>
        <taxon>Bacteria</taxon>
        <taxon>Pseudomonadati</taxon>
        <taxon>Pseudomonadota</taxon>
        <taxon>Alphaproteobacteria</taxon>
        <taxon>Hyphomicrobiales</taxon>
        <taxon>Stappiaceae</taxon>
        <taxon>Pseudovibrio</taxon>
    </lineage>
</organism>
<protein>
    <submittedName>
        <fullName evidence="5">Leucine-responsive regulatory protein</fullName>
    </submittedName>
</protein>
<dbReference type="SUPFAM" id="SSF54909">
    <property type="entry name" value="Dimeric alpha+beta barrel"/>
    <property type="match status" value="1"/>
</dbReference>
<dbReference type="GO" id="GO:0006355">
    <property type="term" value="P:regulation of DNA-templated transcription"/>
    <property type="evidence" value="ECO:0007669"/>
    <property type="project" value="UniProtKB-ARBA"/>
</dbReference>
<keyword evidence="3" id="KW-0804">Transcription</keyword>
<feature type="domain" description="HTH asnC-type" evidence="4">
    <location>
        <begin position="7"/>
        <end position="68"/>
    </location>
</feature>
<comment type="caution">
    <text evidence="5">The sequence shown here is derived from an EMBL/GenBank/DDBJ whole genome shotgun (WGS) entry which is preliminary data.</text>
</comment>
<keyword evidence="2" id="KW-0238">DNA-binding</keyword>
<dbReference type="InterPro" id="IPR019887">
    <property type="entry name" value="Tscrpt_reg_AsnC/Lrp_C"/>
</dbReference>
<dbReference type="GO" id="GO:0043200">
    <property type="term" value="P:response to amino acid"/>
    <property type="evidence" value="ECO:0007669"/>
    <property type="project" value="TreeGrafter"/>
</dbReference>
<accession>A0A166AM49</accession>
<evidence type="ECO:0000313" key="5">
    <source>
        <dbReference type="EMBL" id="KZL21298.1"/>
    </source>
</evidence>
<dbReference type="OrthoDB" id="7847328at2"/>
<dbReference type="InterPro" id="IPR019888">
    <property type="entry name" value="Tscrpt_reg_AsnC-like"/>
</dbReference>